<dbReference type="SMART" id="SM00450">
    <property type="entry name" value="RHOD"/>
    <property type="match status" value="1"/>
</dbReference>
<dbReference type="SUPFAM" id="SSF53686">
    <property type="entry name" value="Tryptophan synthase beta subunit-like PLP-dependent enzymes"/>
    <property type="match status" value="1"/>
</dbReference>
<dbReference type="Gene3D" id="3.40.250.10">
    <property type="entry name" value="Rhodanese-like domain"/>
    <property type="match status" value="1"/>
</dbReference>
<evidence type="ECO:0000259" key="2">
    <source>
        <dbReference type="PROSITE" id="PS50206"/>
    </source>
</evidence>
<dbReference type="Proteomes" id="UP000663853">
    <property type="component" value="Unassembled WGS sequence"/>
</dbReference>
<dbReference type="InterPro" id="IPR001763">
    <property type="entry name" value="Rhodanese-like_dom"/>
</dbReference>
<evidence type="ECO:0000313" key="3">
    <source>
        <dbReference type="EMBL" id="CAE6478339.1"/>
    </source>
</evidence>
<feature type="region of interest" description="Disordered" evidence="1">
    <location>
        <begin position="357"/>
        <end position="376"/>
    </location>
</feature>
<dbReference type="PROSITE" id="PS50206">
    <property type="entry name" value="RHODANESE_3"/>
    <property type="match status" value="1"/>
</dbReference>
<dbReference type="EMBL" id="CAJMXA010002251">
    <property type="protein sequence ID" value="CAE6478339.1"/>
    <property type="molecule type" value="Genomic_DNA"/>
</dbReference>
<name>A0A8H3CAZ2_9AGAM</name>
<dbReference type="AlphaFoldDB" id="A0A8H3CAZ2"/>
<proteinExistence type="predicted"/>
<evidence type="ECO:0000256" key="1">
    <source>
        <dbReference type="SAM" id="MobiDB-lite"/>
    </source>
</evidence>
<dbReference type="InterPro" id="IPR001926">
    <property type="entry name" value="TrpB-like_PALP"/>
</dbReference>
<dbReference type="InterPro" id="IPR036873">
    <property type="entry name" value="Rhodanese-like_dom_sf"/>
</dbReference>
<dbReference type="InterPro" id="IPR036052">
    <property type="entry name" value="TrpB-like_PALP_sf"/>
</dbReference>
<sequence length="487" mass="52350">MTFTPNPLNVFSGKNALVDYYNPSCNPPLPLVEIPDHPFVKDGVRVYAKMMTALPAGNVKALPALNMLLRGREQDSITSETRKIVEYSSGNTVISLSIIAKILGIGSTCAYISNKTSQAKINLLRFFGLELTLFGGPAQVEPADVNGGIFAALKDGRERPDYYCPGQYSNPQNSEAHIRWTGPQILAQLPDISVFAAAVGTSGTMTGTGAFLKSERPNLVNLGVFTAPRDRVPGPRPIDLIQSVDLPWREVIDCSEHVDSYSSYKASLELCRSGLLGGPSSGLAYVGLLKYIQRQKAAGKLDELRGENGIVSCKRIHCEDAFPEIHNAELFDVDLYPYAVDSKISAKSAQRIISSYQAPITPPSSPHSSEASTDEEDKPVVVIDLREVGSTPAIPASNVLHFPVCSPSTLNPFTDPAALAAQWKLMDAQLGTAETGALGKDLKGKTVILVCYEGHAASVAASVLRNRQVEAYWVDGGIQAWSGLGKC</sequence>
<dbReference type="PANTHER" id="PTHR10314">
    <property type="entry name" value="CYSTATHIONINE BETA-SYNTHASE"/>
    <property type="match status" value="1"/>
</dbReference>
<dbReference type="InterPro" id="IPR050214">
    <property type="entry name" value="Cys_Synth/Cystath_Beta-Synth"/>
</dbReference>
<accession>A0A8H3CAZ2</accession>
<organism evidence="3 4">
    <name type="scientific">Rhizoctonia solani</name>
    <dbReference type="NCBI Taxonomy" id="456999"/>
    <lineage>
        <taxon>Eukaryota</taxon>
        <taxon>Fungi</taxon>
        <taxon>Dikarya</taxon>
        <taxon>Basidiomycota</taxon>
        <taxon>Agaricomycotina</taxon>
        <taxon>Agaricomycetes</taxon>
        <taxon>Cantharellales</taxon>
        <taxon>Ceratobasidiaceae</taxon>
        <taxon>Rhizoctonia</taxon>
    </lineage>
</organism>
<protein>
    <recommendedName>
        <fullName evidence="2">Rhodanese domain-containing protein</fullName>
    </recommendedName>
</protein>
<feature type="domain" description="Rhodanese" evidence="2">
    <location>
        <begin position="436"/>
        <end position="486"/>
    </location>
</feature>
<dbReference type="CDD" id="cd00158">
    <property type="entry name" value="RHOD"/>
    <property type="match status" value="1"/>
</dbReference>
<comment type="caution">
    <text evidence="3">The sequence shown here is derived from an EMBL/GenBank/DDBJ whole genome shotgun (WGS) entry which is preliminary data.</text>
</comment>
<dbReference type="SUPFAM" id="SSF52821">
    <property type="entry name" value="Rhodanese/Cell cycle control phosphatase"/>
    <property type="match status" value="1"/>
</dbReference>
<evidence type="ECO:0000313" key="4">
    <source>
        <dbReference type="Proteomes" id="UP000663853"/>
    </source>
</evidence>
<dbReference type="Pfam" id="PF00291">
    <property type="entry name" value="PALP"/>
    <property type="match status" value="1"/>
</dbReference>
<reference evidence="3" key="1">
    <citation type="submission" date="2021-01" db="EMBL/GenBank/DDBJ databases">
        <authorList>
            <person name="Kaushik A."/>
        </authorList>
    </citation>
    <scope>NUCLEOTIDE SEQUENCE</scope>
    <source>
        <strain evidence="3">AG6-10EEA</strain>
    </source>
</reference>
<gene>
    <name evidence="3" type="ORF">RDB_LOCUS84630</name>
</gene>
<dbReference type="Gene3D" id="3.40.50.1100">
    <property type="match status" value="2"/>
</dbReference>